<dbReference type="EMBL" id="BPLQ01000005">
    <property type="protein sequence ID" value="GIX66608.1"/>
    <property type="molecule type" value="Genomic_DNA"/>
</dbReference>
<proteinExistence type="predicted"/>
<dbReference type="Proteomes" id="UP001054837">
    <property type="component" value="Unassembled WGS sequence"/>
</dbReference>
<reference evidence="1 2" key="1">
    <citation type="submission" date="2021-06" db="EMBL/GenBank/DDBJ databases">
        <title>Caerostris darwini draft genome.</title>
        <authorList>
            <person name="Kono N."/>
            <person name="Arakawa K."/>
        </authorList>
    </citation>
    <scope>NUCLEOTIDE SEQUENCE [LARGE SCALE GENOMIC DNA]</scope>
</reference>
<evidence type="ECO:0008006" key="3">
    <source>
        <dbReference type="Google" id="ProtNLM"/>
    </source>
</evidence>
<dbReference type="AlphaFoldDB" id="A0AAV4M2Z9"/>
<feature type="non-terminal residue" evidence="1">
    <location>
        <position position="1"/>
    </location>
</feature>
<comment type="caution">
    <text evidence="1">The sequence shown here is derived from an EMBL/GenBank/DDBJ whole genome shotgun (WGS) entry which is preliminary data.</text>
</comment>
<organism evidence="1 2">
    <name type="scientific">Caerostris darwini</name>
    <dbReference type="NCBI Taxonomy" id="1538125"/>
    <lineage>
        <taxon>Eukaryota</taxon>
        <taxon>Metazoa</taxon>
        <taxon>Ecdysozoa</taxon>
        <taxon>Arthropoda</taxon>
        <taxon>Chelicerata</taxon>
        <taxon>Arachnida</taxon>
        <taxon>Araneae</taxon>
        <taxon>Araneomorphae</taxon>
        <taxon>Entelegynae</taxon>
        <taxon>Araneoidea</taxon>
        <taxon>Araneidae</taxon>
        <taxon>Caerostris</taxon>
    </lineage>
</organism>
<gene>
    <name evidence="1" type="ORF">CDAR_173431</name>
</gene>
<evidence type="ECO:0000313" key="1">
    <source>
        <dbReference type="EMBL" id="GIX66608.1"/>
    </source>
</evidence>
<name>A0AAV4M2Z9_9ARAC</name>
<keyword evidence="2" id="KW-1185">Reference proteome</keyword>
<accession>A0AAV4M2Z9</accession>
<evidence type="ECO:0000313" key="2">
    <source>
        <dbReference type="Proteomes" id="UP001054837"/>
    </source>
</evidence>
<sequence>AKAWFRIFQLLGEPEHILGALDLSATLTSQRKSVVSKLQTVWKTRAYSRRLRPLSHNDFATTALKGLFIVISSSRKLPQRSYR</sequence>
<protein>
    <recommendedName>
        <fullName evidence="3">Ras-GEF domain-containing protein</fullName>
    </recommendedName>
</protein>